<dbReference type="GO" id="GO:0046872">
    <property type="term" value="F:metal ion binding"/>
    <property type="evidence" value="ECO:0007669"/>
    <property type="project" value="UniProtKB-KW"/>
</dbReference>
<dbReference type="VEuPathDB" id="FungiDB:BTJ68_01874"/>
<comment type="domain">
    <text evidence="13">The twin CX3C motif contains 4 conserved Cys residues that form 2 disulfide bonds in the mitochondrial intermembrane space.</text>
</comment>
<dbReference type="Pfam" id="PF02953">
    <property type="entry name" value="zf-Tim10_DDP"/>
    <property type="match status" value="1"/>
</dbReference>
<dbReference type="InterPro" id="IPR035427">
    <property type="entry name" value="Tim10-like_dom_sf"/>
</dbReference>
<evidence type="ECO:0000256" key="1">
    <source>
        <dbReference type="ARBA" id="ARBA00004137"/>
    </source>
</evidence>
<keyword evidence="5 13" id="KW-0472">Membrane</keyword>
<keyword evidence="9 13" id="KW-0496">Mitochondrion</keyword>
<keyword evidence="5 13" id="KW-0999">Mitochondrion inner membrane</keyword>
<keyword evidence="7 13" id="KW-0653">Protein transport</keyword>
<evidence type="ECO:0000256" key="13">
    <source>
        <dbReference type="RuleBase" id="RU367043"/>
    </source>
</evidence>
<keyword evidence="4" id="KW-0479">Metal-binding</keyword>
<keyword evidence="11 13" id="KW-0143">Chaperone</keyword>
<evidence type="ECO:0000256" key="9">
    <source>
        <dbReference type="ARBA" id="ARBA00023128"/>
    </source>
</evidence>
<evidence type="ECO:0000313" key="15">
    <source>
        <dbReference type="EMBL" id="RMX80411.1"/>
    </source>
</evidence>
<comment type="function">
    <text evidence="13">Mitochondrial intermembrane chaperone that participates in the import and insertion of some multi-pass transmembrane proteins into the mitochondrial inner membrane. Also required for the transfer of beta-barrel precursors from the TOM complex to the sorting and assembly machinery (SAM complex) of the outer membrane. Acts as a chaperone-like protein that protects the hydrophobic precursors from aggregation and guide them through the mitochondrial intermembrane space.</text>
</comment>
<dbReference type="InterPro" id="IPR050673">
    <property type="entry name" value="Mito_inner_translocase_sub"/>
</dbReference>
<evidence type="ECO:0000313" key="16">
    <source>
        <dbReference type="Proteomes" id="UP000282582"/>
    </source>
</evidence>
<keyword evidence="6" id="KW-0862">Zinc</keyword>
<reference evidence="15 16" key="1">
    <citation type="journal article" date="2018" name="BMC Genomics">
        <title>Genomic evidence for intraspecific hybridization in a clonal and extremely halotolerant yeast.</title>
        <authorList>
            <person name="Gostincar C."/>
            <person name="Stajich J.E."/>
            <person name="Zupancic J."/>
            <person name="Zalar P."/>
            <person name="Gunde-Cimerman N."/>
        </authorList>
    </citation>
    <scope>NUCLEOTIDE SEQUENCE [LARGE SCALE GENOMIC DNA]</scope>
    <source>
        <strain evidence="15 16">EXF-6654</strain>
    </source>
</reference>
<evidence type="ECO:0000256" key="2">
    <source>
        <dbReference type="ARBA" id="ARBA00006720"/>
    </source>
</evidence>
<dbReference type="SUPFAM" id="SSF144122">
    <property type="entry name" value="Tim10-like"/>
    <property type="match status" value="1"/>
</dbReference>
<organism evidence="15 16">
    <name type="scientific">Hortaea werneckii</name>
    <name type="common">Black yeast</name>
    <name type="synonym">Cladosporium werneckii</name>
    <dbReference type="NCBI Taxonomy" id="91943"/>
    <lineage>
        <taxon>Eukaryota</taxon>
        <taxon>Fungi</taxon>
        <taxon>Dikarya</taxon>
        <taxon>Ascomycota</taxon>
        <taxon>Pezizomycotina</taxon>
        <taxon>Dothideomycetes</taxon>
        <taxon>Dothideomycetidae</taxon>
        <taxon>Mycosphaerellales</taxon>
        <taxon>Teratosphaeriaceae</taxon>
        <taxon>Hortaea</taxon>
    </lineage>
</organism>
<dbReference type="EMBL" id="QWIK01003106">
    <property type="protein sequence ID" value="RMX80411.1"/>
    <property type="molecule type" value="Genomic_DNA"/>
</dbReference>
<keyword evidence="10 13" id="KW-1015">Disulfide bond</keyword>
<evidence type="ECO:0000256" key="4">
    <source>
        <dbReference type="ARBA" id="ARBA00022723"/>
    </source>
</evidence>
<dbReference type="Gene3D" id="1.10.287.810">
    <property type="entry name" value="Mitochondrial import inner membrane translocase subunit tim13 like domains"/>
    <property type="match status" value="1"/>
</dbReference>
<evidence type="ECO:0000256" key="7">
    <source>
        <dbReference type="ARBA" id="ARBA00022927"/>
    </source>
</evidence>
<evidence type="ECO:0000256" key="3">
    <source>
        <dbReference type="ARBA" id="ARBA00022448"/>
    </source>
</evidence>
<dbReference type="FunFam" id="1.10.287.810:FF:000008">
    <property type="entry name" value="Mitochondrial import inner membrane translocase subunit TIM9"/>
    <property type="match status" value="1"/>
</dbReference>
<evidence type="ECO:0000256" key="8">
    <source>
        <dbReference type="ARBA" id="ARBA00023010"/>
    </source>
</evidence>
<comment type="subcellular location">
    <subcellularLocation>
        <location evidence="1 13">Mitochondrion inner membrane</location>
        <topology evidence="1 13">Peripheral membrane protein</topology>
        <orientation evidence="1 13">Intermembrane side</orientation>
    </subcellularLocation>
</comment>
<comment type="similarity">
    <text evidence="2 13">Belongs to the small Tim family.</text>
</comment>
<evidence type="ECO:0000256" key="11">
    <source>
        <dbReference type="ARBA" id="ARBA00023186"/>
    </source>
</evidence>
<dbReference type="PANTHER" id="PTHR13172">
    <property type="entry name" value="MITOCHONDRIAL IMPORT INNER MEMBRANE TRANSLOCASE SUBUNIT TIM9B"/>
    <property type="match status" value="1"/>
</dbReference>
<dbReference type="Proteomes" id="UP000282582">
    <property type="component" value="Unassembled WGS sequence"/>
</dbReference>
<keyword evidence="8 13" id="KW-0811">Translocation</keyword>
<protein>
    <recommendedName>
        <fullName evidence="13">Mitochondrial import inner membrane translocase subunit</fullName>
    </recommendedName>
</protein>
<feature type="domain" description="Tim10-like" evidence="14">
    <location>
        <begin position="39"/>
        <end position="100"/>
    </location>
</feature>
<dbReference type="GO" id="GO:0005743">
    <property type="term" value="C:mitochondrial inner membrane"/>
    <property type="evidence" value="ECO:0007669"/>
    <property type="project" value="UniProtKB-SubCell"/>
</dbReference>
<comment type="subunit">
    <text evidence="12">Heterohexamer; composed of 3 copies of TIM9 and 3 copies of TIM10, named soluble 70 kDa complex. Associates with the TIM22 complex, whose core is composed of TIM22 and TIM54. Interacts with the transmembrane regions of multi-pass transmembrane proteins in transit.</text>
</comment>
<accession>A0A3M6WPT2</accession>
<dbReference type="GO" id="GO:0015031">
    <property type="term" value="P:protein transport"/>
    <property type="evidence" value="ECO:0007669"/>
    <property type="project" value="UniProtKB-KW"/>
</dbReference>
<name>A0A3M6WPT2_HORWE</name>
<proteinExistence type="inferred from homology"/>
<evidence type="ECO:0000256" key="5">
    <source>
        <dbReference type="ARBA" id="ARBA00022792"/>
    </source>
</evidence>
<gene>
    <name evidence="15" type="ORF">D0868_16161</name>
</gene>
<evidence type="ECO:0000259" key="14">
    <source>
        <dbReference type="Pfam" id="PF02953"/>
    </source>
</evidence>
<comment type="caution">
    <text evidence="15">The sequence shown here is derived from an EMBL/GenBank/DDBJ whole genome shotgun (WGS) entry which is preliminary data.</text>
</comment>
<dbReference type="AlphaFoldDB" id="A0A3M6WPT2"/>
<evidence type="ECO:0000256" key="6">
    <source>
        <dbReference type="ARBA" id="ARBA00022833"/>
    </source>
</evidence>
<sequence>MWNTQKHLQAILTRTSAKRAATITGARLTPTEQRELQGRMERKQMKDFMNMYSNLVQRCFTDCVTDFSSKSLLGKEEGCVMRCVDKFLKSSERLGERFQEQNAAMAQQGSMAGR</sequence>
<keyword evidence="3 13" id="KW-0813">Transport</keyword>
<evidence type="ECO:0000256" key="12">
    <source>
        <dbReference type="ARBA" id="ARBA00064924"/>
    </source>
</evidence>
<evidence type="ECO:0000256" key="10">
    <source>
        <dbReference type="ARBA" id="ARBA00023157"/>
    </source>
</evidence>
<dbReference type="InterPro" id="IPR004217">
    <property type="entry name" value="Tim10-like"/>
</dbReference>